<reference evidence="2" key="1">
    <citation type="journal article" date="2019" name="Int. J. Syst. Evol. Microbiol.">
        <title>The Global Catalogue of Microorganisms (GCM) 10K type strain sequencing project: providing services to taxonomists for standard genome sequencing and annotation.</title>
        <authorList>
            <consortium name="The Broad Institute Genomics Platform"/>
            <consortium name="The Broad Institute Genome Sequencing Center for Infectious Disease"/>
            <person name="Wu L."/>
            <person name="Ma J."/>
        </authorList>
    </citation>
    <scope>NUCLEOTIDE SEQUENCE [LARGE SCALE GENOMIC DNA]</scope>
    <source>
        <strain evidence="2">JCM 18198</strain>
    </source>
</reference>
<keyword evidence="2" id="KW-1185">Reference proteome</keyword>
<proteinExistence type="predicted"/>
<evidence type="ECO:0008006" key="3">
    <source>
        <dbReference type="Google" id="ProtNLM"/>
    </source>
</evidence>
<dbReference type="PANTHER" id="PTHR39473">
    <property type="match status" value="1"/>
</dbReference>
<evidence type="ECO:0000313" key="2">
    <source>
        <dbReference type="Proteomes" id="UP001500141"/>
    </source>
</evidence>
<evidence type="ECO:0000313" key="1">
    <source>
        <dbReference type="EMBL" id="GAA4758088.1"/>
    </source>
</evidence>
<dbReference type="EMBL" id="BAABIP010000005">
    <property type="protein sequence ID" value="GAA4758088.1"/>
    <property type="molecule type" value="Genomic_DNA"/>
</dbReference>
<dbReference type="Proteomes" id="UP001500141">
    <property type="component" value="Unassembled WGS sequence"/>
</dbReference>
<dbReference type="RefSeq" id="WP_264542733.1">
    <property type="nucleotide sequence ID" value="NZ_BAABIP010000005.1"/>
</dbReference>
<dbReference type="InterPro" id="IPR034660">
    <property type="entry name" value="DinB/YfiT-like"/>
</dbReference>
<accession>A0ABP8ZJL9</accession>
<comment type="caution">
    <text evidence="1">The sequence shown here is derived from an EMBL/GenBank/DDBJ whole genome shotgun (WGS) entry which is preliminary data.</text>
</comment>
<dbReference type="PANTHER" id="PTHR39473:SF1">
    <property type="entry name" value="DINB-LIKE DOMAIN-CONTAINING PROTEIN"/>
    <property type="match status" value="1"/>
</dbReference>
<gene>
    <name evidence="1" type="ORF">GCM10023230_02560</name>
</gene>
<name>A0ABP8ZJL9_9FLAO</name>
<organism evidence="1 2">
    <name type="scientific">Flavobacterium hankyongi</name>
    <dbReference type="NCBI Taxonomy" id="1176532"/>
    <lineage>
        <taxon>Bacteria</taxon>
        <taxon>Pseudomonadati</taxon>
        <taxon>Bacteroidota</taxon>
        <taxon>Flavobacteriia</taxon>
        <taxon>Flavobacteriales</taxon>
        <taxon>Flavobacteriaceae</taxon>
        <taxon>Flavobacterium</taxon>
    </lineage>
</organism>
<sequence length="162" mass="18517">MDFSSIKNSLIELKDVLNQLNNETFSAPILSLSNATIGEHTRHIIELYQAVLTAYHTGVLNYDDRERNKTIQENKNIALITIDNIIKNVEKEDKKLTMKHCISNSVTLIETNYFREILYNLEHCIHHQALIKVGLLSFNNITINETFGVAPSTLEFRKACAQ</sequence>
<protein>
    <recommendedName>
        <fullName evidence="3">DinB family protein</fullName>
    </recommendedName>
</protein>
<dbReference type="SUPFAM" id="SSF109854">
    <property type="entry name" value="DinB/YfiT-like putative metalloenzymes"/>
    <property type="match status" value="1"/>
</dbReference>